<gene>
    <name evidence="1" type="ORF">ARMOST_02393</name>
</gene>
<organism evidence="1 2">
    <name type="scientific">Armillaria ostoyae</name>
    <name type="common">Armillaria root rot fungus</name>
    <dbReference type="NCBI Taxonomy" id="47428"/>
    <lineage>
        <taxon>Eukaryota</taxon>
        <taxon>Fungi</taxon>
        <taxon>Dikarya</taxon>
        <taxon>Basidiomycota</taxon>
        <taxon>Agaricomycotina</taxon>
        <taxon>Agaricomycetes</taxon>
        <taxon>Agaricomycetidae</taxon>
        <taxon>Agaricales</taxon>
        <taxon>Marasmiineae</taxon>
        <taxon>Physalacriaceae</taxon>
        <taxon>Armillaria</taxon>
    </lineage>
</organism>
<protein>
    <submittedName>
        <fullName evidence="1">Uncharacterized protein</fullName>
    </submittedName>
</protein>
<keyword evidence="2" id="KW-1185">Reference proteome</keyword>
<dbReference type="STRING" id="47428.A0A284QRN4"/>
<dbReference type="EMBL" id="FUEG01000001">
    <property type="protein sequence ID" value="SJK99107.1"/>
    <property type="molecule type" value="Genomic_DNA"/>
</dbReference>
<sequence length="519" mass="59868">MTLIRKVLRDWSQFSSMCSSMHGCFEKPLTDFFLFDTKAQALPQTYLHGLTVLFKGTKCEILGKYDNNDAFWRLWSIIEQWSIQLSDIIRAHDSHYLDDCTVWPVLEELHELVLTLLRGGVPEIYRGPHMFIASQHYLIVIQSHHPNLDRLRFLLDLLLVHYHENEDAMRIPLTNFFTNVPHDTIMDCFRRSIALIQDPAVTFGDRLHVHTFVVIVSRSSPNYGRIFIANRVIYWLCTSMACFSLILAEDPYKYGDGVLHMGLTYLGIQLDLSGPECMSEALDAGILHTVLKLERLFPWSSNAFVNIVNAVHKCLIFRSMERGVRKALDKIEKYDLDADLRPGSIKDAWLAMKLCAQHVHAYKSYYRTSNYDDELHVPRTRSDDIPSGALAAGSPYTAPAHAKKSLGRRINFCYLILRQIDGTPGPVGDHDYFYIRRYIIEELKANARHIRYLKREYLKTHQWLPARRLVINCDYNELPWAFQIISPKDIEKETGERMPPEKAGAYGAPNLLYSKLSLG</sequence>
<dbReference type="OrthoDB" id="3202243at2759"/>
<dbReference type="OMA" id="NCDYNEL"/>
<evidence type="ECO:0000313" key="2">
    <source>
        <dbReference type="Proteomes" id="UP000219338"/>
    </source>
</evidence>
<evidence type="ECO:0000313" key="1">
    <source>
        <dbReference type="EMBL" id="SJK99107.1"/>
    </source>
</evidence>
<dbReference type="Proteomes" id="UP000219338">
    <property type="component" value="Unassembled WGS sequence"/>
</dbReference>
<accession>A0A284QRN4</accession>
<reference evidence="2" key="1">
    <citation type="journal article" date="2017" name="Nat. Ecol. Evol.">
        <title>Genome expansion and lineage-specific genetic innovations in the forest pathogenic fungi Armillaria.</title>
        <authorList>
            <person name="Sipos G."/>
            <person name="Prasanna A.N."/>
            <person name="Walter M.C."/>
            <person name="O'Connor E."/>
            <person name="Balint B."/>
            <person name="Krizsan K."/>
            <person name="Kiss B."/>
            <person name="Hess J."/>
            <person name="Varga T."/>
            <person name="Slot J."/>
            <person name="Riley R."/>
            <person name="Boka B."/>
            <person name="Rigling D."/>
            <person name="Barry K."/>
            <person name="Lee J."/>
            <person name="Mihaltcheva S."/>
            <person name="LaButti K."/>
            <person name="Lipzen A."/>
            <person name="Waldron R."/>
            <person name="Moloney N.M."/>
            <person name="Sperisen C."/>
            <person name="Kredics L."/>
            <person name="Vagvoelgyi C."/>
            <person name="Patrignani A."/>
            <person name="Fitzpatrick D."/>
            <person name="Nagy I."/>
            <person name="Doyle S."/>
            <person name="Anderson J.B."/>
            <person name="Grigoriev I.V."/>
            <person name="Gueldener U."/>
            <person name="Muensterkoetter M."/>
            <person name="Nagy L.G."/>
        </authorList>
    </citation>
    <scope>NUCLEOTIDE SEQUENCE [LARGE SCALE GENOMIC DNA]</scope>
    <source>
        <strain evidence="2">C18/9</strain>
    </source>
</reference>
<dbReference type="AlphaFoldDB" id="A0A284QRN4"/>
<name>A0A284QRN4_ARMOS</name>
<proteinExistence type="predicted"/>